<proteinExistence type="predicted"/>
<dbReference type="EMBL" id="MN740431">
    <property type="protein sequence ID" value="QHU06317.1"/>
    <property type="molecule type" value="Genomic_DNA"/>
</dbReference>
<reference evidence="1" key="1">
    <citation type="journal article" date="2020" name="Nature">
        <title>Giant virus diversity and host interactions through global metagenomics.</title>
        <authorList>
            <person name="Schulz F."/>
            <person name="Roux S."/>
            <person name="Paez-Espino D."/>
            <person name="Jungbluth S."/>
            <person name="Walsh D.A."/>
            <person name="Denef V.J."/>
            <person name="McMahon K.D."/>
            <person name="Konstantinidis K.T."/>
            <person name="Eloe-Fadrosh E.A."/>
            <person name="Kyrpides N.C."/>
            <person name="Woyke T."/>
        </authorList>
    </citation>
    <scope>NUCLEOTIDE SEQUENCE</scope>
    <source>
        <strain evidence="1">GVMAG-M-3300027747-57</strain>
    </source>
</reference>
<organism evidence="1">
    <name type="scientific">viral metagenome</name>
    <dbReference type="NCBI Taxonomy" id="1070528"/>
    <lineage>
        <taxon>unclassified sequences</taxon>
        <taxon>metagenomes</taxon>
        <taxon>organismal metagenomes</taxon>
    </lineage>
</organism>
<protein>
    <submittedName>
        <fullName evidence="1">Uncharacterized protein</fullName>
    </submittedName>
</protein>
<name>A0A6C0JPG0_9ZZZZ</name>
<sequence length="161" mass="18973">MTERININELFENAMKDPTLLSTLDIDNLLKTIENDKNDYLENKTMKQITNEIYETIQTLEISQKIRFEYCQKLVGYRLVDNVHELHKGKHIRWIRESSPKLTNGGIVVDIKFLDNGTHVLCKGVTNRFIQFKYDECLIFQKMTLEEQLIIMAYEQLLKGT</sequence>
<accession>A0A6C0JPG0</accession>
<evidence type="ECO:0000313" key="1">
    <source>
        <dbReference type="EMBL" id="QHU06317.1"/>
    </source>
</evidence>
<dbReference type="AlphaFoldDB" id="A0A6C0JPG0"/>